<evidence type="ECO:0000313" key="1">
    <source>
        <dbReference type="EMBL" id="KAH0740898.1"/>
    </source>
</evidence>
<dbReference type="EMBL" id="JAIVGD010000026">
    <property type="protein sequence ID" value="KAH0740898.1"/>
    <property type="molecule type" value="Genomic_DNA"/>
</dbReference>
<gene>
    <name evidence="1" type="ORF">KY290_033941</name>
</gene>
<evidence type="ECO:0000313" key="2">
    <source>
        <dbReference type="Proteomes" id="UP000826656"/>
    </source>
</evidence>
<keyword evidence="2" id="KW-1185">Reference proteome</keyword>
<comment type="caution">
    <text evidence="1">The sequence shown here is derived from an EMBL/GenBank/DDBJ whole genome shotgun (WGS) entry which is preliminary data.</text>
</comment>
<reference evidence="1 2" key="1">
    <citation type="journal article" date="2021" name="bioRxiv">
        <title>Chromosome-scale and haplotype-resolved genome assembly of a tetraploid potato cultivar.</title>
        <authorList>
            <person name="Sun H."/>
            <person name="Jiao W.-B."/>
            <person name="Krause K."/>
            <person name="Campoy J.A."/>
            <person name="Goel M."/>
            <person name="Folz-Donahue K."/>
            <person name="Kukat C."/>
            <person name="Huettel B."/>
            <person name="Schneeberger K."/>
        </authorList>
    </citation>
    <scope>NUCLEOTIDE SEQUENCE [LARGE SCALE GENOMIC DNA]</scope>
    <source>
        <strain evidence="1">SolTubOtavaFocal</strain>
        <tissue evidence="1">Leaves</tissue>
    </source>
</reference>
<organism evidence="1 2">
    <name type="scientific">Solanum tuberosum</name>
    <name type="common">Potato</name>
    <dbReference type="NCBI Taxonomy" id="4113"/>
    <lineage>
        <taxon>Eukaryota</taxon>
        <taxon>Viridiplantae</taxon>
        <taxon>Streptophyta</taxon>
        <taxon>Embryophyta</taxon>
        <taxon>Tracheophyta</taxon>
        <taxon>Spermatophyta</taxon>
        <taxon>Magnoliopsida</taxon>
        <taxon>eudicotyledons</taxon>
        <taxon>Gunneridae</taxon>
        <taxon>Pentapetalae</taxon>
        <taxon>asterids</taxon>
        <taxon>lamiids</taxon>
        <taxon>Solanales</taxon>
        <taxon>Solanaceae</taxon>
        <taxon>Solanoideae</taxon>
        <taxon>Solaneae</taxon>
        <taxon>Solanum</taxon>
    </lineage>
</organism>
<proteinExistence type="predicted"/>
<dbReference type="Proteomes" id="UP000826656">
    <property type="component" value="Unassembled WGS sequence"/>
</dbReference>
<sequence length="79" mass="8869">MKDHKGMVGMDATSKDAYFPGQSGRVRVKTQRDCMLSMELLDRVEGVKDVLQDLQYSSLVCGASDNANVLQRRTRFLNS</sequence>
<protein>
    <submittedName>
        <fullName evidence="1">Uncharacterized protein</fullName>
    </submittedName>
</protein>
<accession>A0ABQ7U3K8</accession>
<name>A0ABQ7U3K8_SOLTU</name>